<evidence type="ECO:0000313" key="1">
    <source>
        <dbReference type="EMBL" id="KKN68690.1"/>
    </source>
</evidence>
<name>A0A0F9SIB1_9ZZZZ</name>
<organism evidence="1">
    <name type="scientific">marine sediment metagenome</name>
    <dbReference type="NCBI Taxonomy" id="412755"/>
    <lineage>
        <taxon>unclassified sequences</taxon>
        <taxon>metagenomes</taxon>
        <taxon>ecological metagenomes</taxon>
    </lineage>
</organism>
<dbReference type="AlphaFoldDB" id="A0A0F9SIB1"/>
<sequence length="58" mass="6661">MKSVASESDKDKTLSLLRAYLLNMQTQILTFSDKMNTEINGLVFEIDKVIPRKAEQEQ</sequence>
<gene>
    <name evidence="1" type="ORF">LCGC14_0448810</name>
</gene>
<comment type="caution">
    <text evidence="1">The sequence shown here is derived from an EMBL/GenBank/DDBJ whole genome shotgun (WGS) entry which is preliminary data.</text>
</comment>
<accession>A0A0F9SIB1</accession>
<dbReference type="EMBL" id="LAZR01000442">
    <property type="protein sequence ID" value="KKN68690.1"/>
    <property type="molecule type" value="Genomic_DNA"/>
</dbReference>
<protein>
    <submittedName>
        <fullName evidence="1">Uncharacterized protein</fullName>
    </submittedName>
</protein>
<proteinExistence type="predicted"/>
<reference evidence="1" key="1">
    <citation type="journal article" date="2015" name="Nature">
        <title>Complex archaea that bridge the gap between prokaryotes and eukaryotes.</title>
        <authorList>
            <person name="Spang A."/>
            <person name="Saw J.H."/>
            <person name="Jorgensen S.L."/>
            <person name="Zaremba-Niedzwiedzka K."/>
            <person name="Martijn J."/>
            <person name="Lind A.E."/>
            <person name="van Eijk R."/>
            <person name="Schleper C."/>
            <person name="Guy L."/>
            <person name="Ettema T.J."/>
        </authorList>
    </citation>
    <scope>NUCLEOTIDE SEQUENCE</scope>
</reference>